<comment type="caution">
    <text evidence="2">The sequence shown here is derived from an EMBL/GenBank/DDBJ whole genome shotgun (WGS) entry which is preliminary data.</text>
</comment>
<dbReference type="Proteomes" id="UP000593565">
    <property type="component" value="Unassembled WGS sequence"/>
</dbReference>
<protein>
    <submittedName>
        <fullName evidence="2">Uncharacterized protein</fullName>
    </submittedName>
</protein>
<reference evidence="2 3" key="1">
    <citation type="submission" date="2020-02" db="EMBL/GenBank/DDBJ databases">
        <title>A chromosome-scale genome assembly of the black bullhead catfish (Ameiurus melas).</title>
        <authorList>
            <person name="Wen M."/>
            <person name="Zham M."/>
            <person name="Cabau C."/>
            <person name="Klopp C."/>
            <person name="Donnadieu C."/>
            <person name="Roques C."/>
            <person name="Bouchez O."/>
            <person name="Lampietro C."/>
            <person name="Jouanno E."/>
            <person name="Herpin A."/>
            <person name="Louis A."/>
            <person name="Berthelot C."/>
            <person name="Parey E."/>
            <person name="Roest-Crollius H."/>
            <person name="Braasch I."/>
            <person name="Postlethwait J."/>
            <person name="Robinson-Rechavi M."/>
            <person name="Echchiki A."/>
            <person name="Begum T."/>
            <person name="Montfort J."/>
            <person name="Schartl M."/>
            <person name="Bobe J."/>
            <person name="Guiguen Y."/>
        </authorList>
    </citation>
    <scope>NUCLEOTIDE SEQUENCE [LARGE SCALE GENOMIC DNA]</scope>
    <source>
        <strain evidence="2">M_S1</strain>
        <tissue evidence="2">Blood</tissue>
    </source>
</reference>
<evidence type="ECO:0000313" key="3">
    <source>
        <dbReference type="Proteomes" id="UP000593565"/>
    </source>
</evidence>
<dbReference type="AlphaFoldDB" id="A0A7J6BHX8"/>
<evidence type="ECO:0000256" key="1">
    <source>
        <dbReference type="SAM" id="MobiDB-lite"/>
    </source>
</evidence>
<sequence>MPSSPSHENETRRLGCSEPILFTAPARTESKVEVASIPPRFRRQVGNASVYLRLLLRPPWPVPAEKEEKEETRGTAAGLRDRGLTIWD</sequence>
<keyword evidence="3" id="KW-1185">Reference proteome</keyword>
<proteinExistence type="predicted"/>
<gene>
    <name evidence="2" type="ORF">AMELA_G00006470</name>
</gene>
<accession>A0A7J6BHX8</accession>
<organism evidence="2 3">
    <name type="scientific">Ameiurus melas</name>
    <name type="common">Black bullhead</name>
    <name type="synonym">Silurus melas</name>
    <dbReference type="NCBI Taxonomy" id="219545"/>
    <lineage>
        <taxon>Eukaryota</taxon>
        <taxon>Metazoa</taxon>
        <taxon>Chordata</taxon>
        <taxon>Craniata</taxon>
        <taxon>Vertebrata</taxon>
        <taxon>Euteleostomi</taxon>
        <taxon>Actinopterygii</taxon>
        <taxon>Neopterygii</taxon>
        <taxon>Teleostei</taxon>
        <taxon>Ostariophysi</taxon>
        <taxon>Siluriformes</taxon>
        <taxon>Ictaluridae</taxon>
        <taxon>Ameiurus</taxon>
    </lineage>
</organism>
<feature type="region of interest" description="Disordered" evidence="1">
    <location>
        <begin position="64"/>
        <end position="88"/>
    </location>
</feature>
<evidence type="ECO:0000313" key="2">
    <source>
        <dbReference type="EMBL" id="KAF4093849.1"/>
    </source>
</evidence>
<dbReference type="EMBL" id="JAAGNN010000001">
    <property type="protein sequence ID" value="KAF4093849.1"/>
    <property type="molecule type" value="Genomic_DNA"/>
</dbReference>
<name>A0A7J6BHX8_AMEME</name>